<evidence type="ECO:0000313" key="2">
    <source>
        <dbReference type="EMBL" id="MDR6168020.1"/>
    </source>
</evidence>
<keyword evidence="3" id="KW-1185">Reference proteome</keyword>
<evidence type="ECO:0000259" key="1">
    <source>
        <dbReference type="PROSITE" id="PS50943"/>
    </source>
</evidence>
<dbReference type="EMBL" id="JAVIZA010000001">
    <property type="protein sequence ID" value="MDR6168020.1"/>
    <property type="molecule type" value="Genomic_DNA"/>
</dbReference>
<protein>
    <submittedName>
        <fullName evidence="2">Transcriptional regulator with XRE-family HTH domain</fullName>
    </submittedName>
</protein>
<dbReference type="InterPro" id="IPR001387">
    <property type="entry name" value="Cro/C1-type_HTH"/>
</dbReference>
<dbReference type="SUPFAM" id="SSF47413">
    <property type="entry name" value="lambda repressor-like DNA-binding domains"/>
    <property type="match status" value="1"/>
</dbReference>
<name>A0ABU1I2A6_9MICO</name>
<dbReference type="Proteomes" id="UP001260188">
    <property type="component" value="Unassembled WGS sequence"/>
</dbReference>
<gene>
    <name evidence="2" type="ORF">QE367_002224</name>
</gene>
<comment type="caution">
    <text evidence="2">The sequence shown here is derived from an EMBL/GenBank/DDBJ whole genome shotgun (WGS) entry which is preliminary data.</text>
</comment>
<dbReference type="Gene3D" id="1.10.260.40">
    <property type="entry name" value="lambda repressor-like DNA-binding domains"/>
    <property type="match status" value="1"/>
</dbReference>
<dbReference type="SMART" id="SM00530">
    <property type="entry name" value="HTH_XRE"/>
    <property type="match status" value="1"/>
</dbReference>
<accession>A0ABU1I2A6</accession>
<dbReference type="Pfam" id="PF13560">
    <property type="entry name" value="HTH_31"/>
    <property type="match status" value="1"/>
</dbReference>
<dbReference type="PROSITE" id="PS50943">
    <property type="entry name" value="HTH_CROC1"/>
    <property type="match status" value="1"/>
</dbReference>
<reference evidence="2 3" key="1">
    <citation type="submission" date="2023-08" db="EMBL/GenBank/DDBJ databases">
        <title>Functional and genomic diversity of the sorghum phyllosphere microbiome.</title>
        <authorList>
            <person name="Shade A."/>
        </authorList>
    </citation>
    <scope>NUCLEOTIDE SEQUENCE [LARGE SCALE GENOMIC DNA]</scope>
    <source>
        <strain evidence="2 3">SORGH_AS_0919</strain>
    </source>
</reference>
<sequence length="89" mass="9190">MMVRRALTPEAVERGRRLGAHLRRARGDRSIAEVAAAAGVSPETLRKIETGRLATPSFATVAAVAASLGLSLDALAAEALLADITPATI</sequence>
<feature type="domain" description="HTH cro/C1-type" evidence="1">
    <location>
        <begin position="22"/>
        <end position="75"/>
    </location>
</feature>
<evidence type="ECO:0000313" key="3">
    <source>
        <dbReference type="Proteomes" id="UP001260188"/>
    </source>
</evidence>
<organism evidence="2 3">
    <name type="scientific">Microbacterium paludicola</name>
    <dbReference type="NCBI Taxonomy" id="300019"/>
    <lineage>
        <taxon>Bacteria</taxon>
        <taxon>Bacillati</taxon>
        <taxon>Actinomycetota</taxon>
        <taxon>Actinomycetes</taxon>
        <taxon>Micrococcales</taxon>
        <taxon>Microbacteriaceae</taxon>
        <taxon>Microbacterium</taxon>
    </lineage>
</organism>
<dbReference type="InterPro" id="IPR010982">
    <property type="entry name" value="Lambda_DNA-bd_dom_sf"/>
</dbReference>
<dbReference type="CDD" id="cd00093">
    <property type="entry name" value="HTH_XRE"/>
    <property type="match status" value="1"/>
</dbReference>
<proteinExistence type="predicted"/>